<keyword evidence="4 6" id="KW-0472">Membrane</keyword>
<feature type="transmembrane region" description="Helical" evidence="6">
    <location>
        <begin position="208"/>
        <end position="230"/>
    </location>
</feature>
<proteinExistence type="inferred from homology"/>
<gene>
    <name evidence="8" type="ORF">DSM5745_08702</name>
</gene>
<evidence type="ECO:0000313" key="8">
    <source>
        <dbReference type="EMBL" id="RDW68942.1"/>
    </source>
</evidence>
<dbReference type="AlphaFoldDB" id="A0A3D8R4F1"/>
<keyword evidence="3 6" id="KW-1133">Transmembrane helix</keyword>
<keyword evidence="2 6" id="KW-0812">Transmembrane</keyword>
<keyword evidence="9" id="KW-1185">Reference proteome</keyword>
<feature type="transmembrane region" description="Helical" evidence="6">
    <location>
        <begin position="242"/>
        <end position="265"/>
    </location>
</feature>
<evidence type="ECO:0000256" key="5">
    <source>
        <dbReference type="ARBA" id="ARBA00038359"/>
    </source>
</evidence>
<name>A0A3D8R4F1_9EURO</name>
<dbReference type="OrthoDB" id="3529975at2759"/>
<dbReference type="RefSeq" id="XP_026600731.1">
    <property type="nucleotide sequence ID" value="XM_026750718.1"/>
</dbReference>
<accession>A0A3D8R4F1</accession>
<sequence length="369" mass="41184">MTDPTSEYLAQSKTLDLNVCYSIPIPLEILSTSLRLWAELRPGRNGLAFDDLLMVWATAVSIGLCISGLVYGPPYGMGRHIGAVDKEDLKTFMMGDYIFSHFYDFAIASTKLSVLALYYRVFPKPVFRRVVILTAVFVFLWLATMEFVLGFQCRPILRFWDPDVDGDCFNLVAFSYFTNITNLVTDLWIFVLPLPIIMRLHVSRNKKIGLSLLFSVGLATCTVSAVRLSVVVSQGSDDFTWAGVPLGILSVWEPLGGILCANLPISYKPLSAAFRKATGQSSSERSHQTPTGWRSWSRLENFPIARQKKAPHFGVSTDNETNTSYIYTDTGHPSELEMGGIVVERSFSQVESYTNADVDVAPPSARDRW</sequence>
<evidence type="ECO:0000313" key="9">
    <source>
        <dbReference type="Proteomes" id="UP000256690"/>
    </source>
</evidence>
<evidence type="ECO:0000256" key="1">
    <source>
        <dbReference type="ARBA" id="ARBA00004141"/>
    </source>
</evidence>
<feature type="transmembrane region" description="Helical" evidence="6">
    <location>
        <begin position="52"/>
        <end position="71"/>
    </location>
</feature>
<feature type="domain" description="Rhodopsin" evidence="7">
    <location>
        <begin position="34"/>
        <end position="271"/>
    </location>
</feature>
<dbReference type="InterPro" id="IPR052337">
    <property type="entry name" value="SAT4-like"/>
</dbReference>
<comment type="subcellular location">
    <subcellularLocation>
        <location evidence="1">Membrane</location>
        <topology evidence="1">Multi-pass membrane protein</topology>
    </subcellularLocation>
</comment>
<feature type="transmembrane region" description="Helical" evidence="6">
    <location>
        <begin position="130"/>
        <end position="151"/>
    </location>
</feature>
<dbReference type="Pfam" id="PF20684">
    <property type="entry name" value="Fung_rhodopsin"/>
    <property type="match status" value="1"/>
</dbReference>
<evidence type="ECO:0000256" key="3">
    <source>
        <dbReference type="ARBA" id="ARBA00022989"/>
    </source>
</evidence>
<dbReference type="InterPro" id="IPR049326">
    <property type="entry name" value="Rhodopsin_dom_fungi"/>
</dbReference>
<dbReference type="PANTHER" id="PTHR33048">
    <property type="entry name" value="PTH11-LIKE INTEGRAL MEMBRANE PROTEIN (AFU_ORTHOLOGUE AFUA_5G11245)"/>
    <property type="match status" value="1"/>
</dbReference>
<protein>
    <recommendedName>
        <fullName evidence="7">Rhodopsin domain-containing protein</fullName>
    </recommendedName>
</protein>
<reference evidence="8 9" key="1">
    <citation type="journal article" date="2018" name="IMA Fungus">
        <title>IMA Genome-F 9: Draft genome sequence of Annulohypoxylon stygium, Aspergillus mulundensis, Berkeleyomyces basicola (syn. Thielaviopsis basicola), Ceratocystis smalleyi, two Cercospora beticola strains, Coleophoma cylindrospora, Fusarium fracticaudum, Phialophora cf. hyalina, and Morchella septimelata.</title>
        <authorList>
            <person name="Wingfield B.D."/>
            <person name="Bills G.F."/>
            <person name="Dong Y."/>
            <person name="Huang W."/>
            <person name="Nel W.J."/>
            <person name="Swalarsk-Parry B.S."/>
            <person name="Vaghefi N."/>
            <person name="Wilken P.M."/>
            <person name="An Z."/>
            <person name="de Beer Z.W."/>
            <person name="De Vos L."/>
            <person name="Chen L."/>
            <person name="Duong T.A."/>
            <person name="Gao Y."/>
            <person name="Hammerbacher A."/>
            <person name="Kikkert J.R."/>
            <person name="Li Y."/>
            <person name="Li H."/>
            <person name="Li K."/>
            <person name="Li Q."/>
            <person name="Liu X."/>
            <person name="Ma X."/>
            <person name="Naidoo K."/>
            <person name="Pethybridge S.J."/>
            <person name="Sun J."/>
            <person name="Steenkamp E.T."/>
            <person name="van der Nest M.A."/>
            <person name="van Wyk S."/>
            <person name="Wingfield M.J."/>
            <person name="Xiong C."/>
            <person name="Yue Q."/>
            <person name="Zhang X."/>
        </authorList>
    </citation>
    <scope>NUCLEOTIDE SEQUENCE [LARGE SCALE GENOMIC DNA]</scope>
    <source>
        <strain evidence="8 9">DSM 5745</strain>
    </source>
</reference>
<evidence type="ECO:0000256" key="2">
    <source>
        <dbReference type="ARBA" id="ARBA00022692"/>
    </source>
</evidence>
<dbReference type="EMBL" id="PVWQ01000011">
    <property type="protein sequence ID" value="RDW68942.1"/>
    <property type="molecule type" value="Genomic_DNA"/>
</dbReference>
<evidence type="ECO:0000256" key="6">
    <source>
        <dbReference type="SAM" id="Phobius"/>
    </source>
</evidence>
<organism evidence="8 9">
    <name type="scientific">Aspergillus mulundensis</name>
    <dbReference type="NCBI Taxonomy" id="1810919"/>
    <lineage>
        <taxon>Eukaryota</taxon>
        <taxon>Fungi</taxon>
        <taxon>Dikarya</taxon>
        <taxon>Ascomycota</taxon>
        <taxon>Pezizomycotina</taxon>
        <taxon>Eurotiomycetes</taxon>
        <taxon>Eurotiomycetidae</taxon>
        <taxon>Eurotiales</taxon>
        <taxon>Aspergillaceae</taxon>
        <taxon>Aspergillus</taxon>
        <taxon>Aspergillus subgen. Nidulantes</taxon>
    </lineage>
</organism>
<dbReference type="Proteomes" id="UP000256690">
    <property type="component" value="Unassembled WGS sequence"/>
</dbReference>
<evidence type="ECO:0000259" key="7">
    <source>
        <dbReference type="Pfam" id="PF20684"/>
    </source>
</evidence>
<dbReference type="PANTHER" id="PTHR33048:SF8">
    <property type="entry name" value="INTEGRAL MEMBRANE PROTEIN-RELATED"/>
    <property type="match status" value="1"/>
</dbReference>
<dbReference type="GeneID" id="38119072"/>
<comment type="caution">
    <text evidence="8">The sequence shown here is derived from an EMBL/GenBank/DDBJ whole genome shotgun (WGS) entry which is preliminary data.</text>
</comment>
<evidence type="ECO:0000256" key="4">
    <source>
        <dbReference type="ARBA" id="ARBA00023136"/>
    </source>
</evidence>
<dbReference type="GO" id="GO:0016020">
    <property type="term" value="C:membrane"/>
    <property type="evidence" value="ECO:0007669"/>
    <property type="project" value="UniProtKB-SubCell"/>
</dbReference>
<feature type="transmembrane region" description="Helical" evidence="6">
    <location>
        <begin position="98"/>
        <end position="118"/>
    </location>
</feature>
<comment type="similarity">
    <text evidence="5">Belongs to the SAT4 family.</text>
</comment>